<gene>
    <name evidence="2" type="ORF">PY092_17475</name>
</gene>
<proteinExistence type="predicted"/>
<organism evidence="2 3">
    <name type="scientific">Flagellimonas yonaguniensis</name>
    <dbReference type="NCBI Taxonomy" id="3031325"/>
    <lineage>
        <taxon>Bacteria</taxon>
        <taxon>Pseudomonadati</taxon>
        <taxon>Bacteroidota</taxon>
        <taxon>Flavobacteriia</taxon>
        <taxon>Flavobacteriales</taxon>
        <taxon>Flavobacteriaceae</taxon>
        <taxon>Flagellimonas</taxon>
    </lineage>
</organism>
<name>A0ABT5Y3N9_9FLAO</name>
<dbReference type="Pfam" id="PF12728">
    <property type="entry name" value="HTH_17"/>
    <property type="match status" value="1"/>
</dbReference>
<dbReference type="EMBL" id="JARFVB010000016">
    <property type="protein sequence ID" value="MDF0717958.1"/>
    <property type="molecule type" value="Genomic_DNA"/>
</dbReference>
<evidence type="ECO:0000259" key="1">
    <source>
        <dbReference type="Pfam" id="PF12728"/>
    </source>
</evidence>
<dbReference type="InterPro" id="IPR041657">
    <property type="entry name" value="HTH_17"/>
</dbReference>
<accession>A0ABT5Y3N9</accession>
<sequence>MDFIRNEVKEIKQLLQNQNLEQKEIFTVEDAAAYLQLSKSCLYKLTSKREIPFYNPGGKKIYFKKAELQEWIFSSRVESTASIDSQVETYLNRENKI</sequence>
<reference evidence="2 3" key="1">
    <citation type="submission" date="2023-03" db="EMBL/GenBank/DDBJ databases">
        <title>Muricauda XX sp. nov. and Muricauda XXX sp. nov., two novel species isolated from Okinawa Trough.</title>
        <authorList>
            <person name="Cao W."/>
            <person name="Deng X."/>
        </authorList>
    </citation>
    <scope>NUCLEOTIDE SEQUENCE [LARGE SCALE GENOMIC DNA]</scope>
    <source>
        <strain evidence="2 3">334s03</strain>
    </source>
</reference>
<dbReference type="InterPro" id="IPR009061">
    <property type="entry name" value="DNA-bd_dom_put_sf"/>
</dbReference>
<dbReference type="SUPFAM" id="SSF46955">
    <property type="entry name" value="Putative DNA-binding domain"/>
    <property type="match status" value="1"/>
</dbReference>
<comment type="caution">
    <text evidence="2">The sequence shown here is derived from an EMBL/GenBank/DDBJ whole genome shotgun (WGS) entry which is preliminary data.</text>
</comment>
<evidence type="ECO:0000313" key="3">
    <source>
        <dbReference type="Proteomes" id="UP001221366"/>
    </source>
</evidence>
<dbReference type="RefSeq" id="WP_275617082.1">
    <property type="nucleotide sequence ID" value="NZ_JARFVB010000016.1"/>
</dbReference>
<feature type="domain" description="Helix-turn-helix" evidence="1">
    <location>
        <begin position="26"/>
        <end position="72"/>
    </location>
</feature>
<dbReference type="Proteomes" id="UP001221366">
    <property type="component" value="Unassembled WGS sequence"/>
</dbReference>
<dbReference type="InterPro" id="IPR010093">
    <property type="entry name" value="SinI_DNA-bd"/>
</dbReference>
<protein>
    <submittedName>
        <fullName evidence="2">Helix-turn-helix domain-containing protein</fullName>
    </submittedName>
</protein>
<dbReference type="NCBIfam" id="TIGR01764">
    <property type="entry name" value="excise"/>
    <property type="match status" value="1"/>
</dbReference>
<keyword evidence="3" id="KW-1185">Reference proteome</keyword>
<evidence type="ECO:0000313" key="2">
    <source>
        <dbReference type="EMBL" id="MDF0717958.1"/>
    </source>
</evidence>